<evidence type="ECO:0000256" key="2">
    <source>
        <dbReference type="ARBA" id="ARBA00023163"/>
    </source>
</evidence>
<dbReference type="Pfam" id="PF08279">
    <property type="entry name" value="HTH_11"/>
    <property type="match status" value="1"/>
</dbReference>
<proteinExistence type="predicted"/>
<dbReference type="SUPFAM" id="SSF46785">
    <property type="entry name" value="Winged helix' DNA-binding domain"/>
    <property type="match status" value="1"/>
</dbReference>
<dbReference type="EMBL" id="LT840184">
    <property type="protein sequence ID" value="SMF64281.1"/>
    <property type="molecule type" value="Genomic_DNA"/>
</dbReference>
<protein>
    <submittedName>
        <fullName evidence="4">Predicted DNA-binding transcriptional regulator YafY, contains an HTH and WYL domains</fullName>
    </submittedName>
</protein>
<dbReference type="AlphaFoldDB" id="A0A1X7G5A9"/>
<dbReference type="InterPro" id="IPR028349">
    <property type="entry name" value="PafC-like"/>
</dbReference>
<dbReference type="PROSITE" id="PS51000">
    <property type="entry name" value="HTH_DEOR_2"/>
    <property type="match status" value="1"/>
</dbReference>
<evidence type="ECO:0000313" key="4">
    <source>
        <dbReference type="EMBL" id="SMF64281.1"/>
    </source>
</evidence>
<dbReference type="GO" id="GO:0003677">
    <property type="term" value="F:DNA binding"/>
    <property type="evidence" value="ECO:0007669"/>
    <property type="project" value="UniProtKB-KW"/>
</dbReference>
<dbReference type="Gene3D" id="1.10.10.10">
    <property type="entry name" value="Winged helix-like DNA-binding domain superfamily/Winged helix DNA-binding domain"/>
    <property type="match status" value="1"/>
</dbReference>
<name>A0A1X7G5A9_9BACL</name>
<reference evidence="4 5" key="1">
    <citation type="submission" date="2017-04" db="EMBL/GenBank/DDBJ databases">
        <authorList>
            <person name="Afonso C.L."/>
            <person name="Miller P.J."/>
            <person name="Scott M.A."/>
            <person name="Spackman E."/>
            <person name="Goraichik I."/>
            <person name="Dimitrov K.M."/>
            <person name="Suarez D.L."/>
            <person name="Swayne D.E."/>
        </authorList>
    </citation>
    <scope>NUCLEOTIDE SEQUENCE [LARGE SCALE GENOMIC DNA]</scope>
    <source>
        <strain evidence="4 5">N3/975</strain>
    </source>
</reference>
<gene>
    <name evidence="4" type="ORF">SAMN05661091_0052</name>
</gene>
<dbReference type="InterPro" id="IPR013196">
    <property type="entry name" value="HTH_11"/>
</dbReference>
<keyword evidence="1" id="KW-0805">Transcription regulation</keyword>
<keyword evidence="5" id="KW-1185">Reference proteome</keyword>
<dbReference type="InterPro" id="IPR051534">
    <property type="entry name" value="CBASS_pafABC_assoc_protein"/>
</dbReference>
<accession>A0A1X7G5A9</accession>
<evidence type="ECO:0000256" key="1">
    <source>
        <dbReference type="ARBA" id="ARBA00023015"/>
    </source>
</evidence>
<feature type="domain" description="HTH deoR-type" evidence="3">
    <location>
        <begin position="2"/>
        <end position="61"/>
    </location>
</feature>
<dbReference type="Proteomes" id="UP000192940">
    <property type="component" value="Chromosome I"/>
</dbReference>
<dbReference type="InterPro" id="IPR036390">
    <property type="entry name" value="WH_DNA-bd_sf"/>
</dbReference>
<organism evidence="4 5">
    <name type="scientific">Paenibacillus uliginis N3/975</name>
    <dbReference type="NCBI Taxonomy" id="1313296"/>
    <lineage>
        <taxon>Bacteria</taxon>
        <taxon>Bacillati</taxon>
        <taxon>Bacillota</taxon>
        <taxon>Bacilli</taxon>
        <taxon>Bacillales</taxon>
        <taxon>Paenibacillaceae</taxon>
        <taxon>Paenibacillus</taxon>
    </lineage>
</organism>
<evidence type="ECO:0000313" key="5">
    <source>
        <dbReference type="Proteomes" id="UP000192940"/>
    </source>
</evidence>
<dbReference type="PANTHER" id="PTHR34580">
    <property type="match status" value="1"/>
</dbReference>
<dbReference type="PROSITE" id="PS52050">
    <property type="entry name" value="WYL"/>
    <property type="match status" value="1"/>
</dbReference>
<keyword evidence="4" id="KW-0238">DNA-binding</keyword>
<dbReference type="InterPro" id="IPR036388">
    <property type="entry name" value="WH-like_DNA-bd_sf"/>
</dbReference>
<dbReference type="InterPro" id="IPR026881">
    <property type="entry name" value="WYL_dom"/>
</dbReference>
<dbReference type="PANTHER" id="PTHR34580:SF1">
    <property type="entry name" value="PROTEIN PAFC"/>
    <property type="match status" value="1"/>
</dbReference>
<dbReference type="SMART" id="SM00420">
    <property type="entry name" value="HTH_DEOR"/>
    <property type="match status" value="1"/>
</dbReference>
<dbReference type="RefSeq" id="WP_208917103.1">
    <property type="nucleotide sequence ID" value="NZ_LT840184.1"/>
</dbReference>
<evidence type="ECO:0000259" key="3">
    <source>
        <dbReference type="PROSITE" id="PS51000"/>
    </source>
</evidence>
<keyword evidence="2" id="KW-0804">Transcription</keyword>
<dbReference type="InterPro" id="IPR001034">
    <property type="entry name" value="DeoR_HTH"/>
</dbReference>
<dbReference type="GO" id="GO:0003700">
    <property type="term" value="F:DNA-binding transcription factor activity"/>
    <property type="evidence" value="ECO:0007669"/>
    <property type="project" value="InterPro"/>
</dbReference>
<dbReference type="Pfam" id="PF13280">
    <property type="entry name" value="WYL"/>
    <property type="match status" value="1"/>
</dbReference>
<sequence length="305" mass="35398">MKIDRLLGILIYLLNRETVSGRSLAEKFEVSSRTIQRDIETLSMAGIPVTSTQGTHGGYSIINSFKMNRQVFSTDDYVLIITALKGLCSAYESRQIEATFEKLLSLSPKDELVQQSIHLDFSVLREGFDVRDYLTSIETAIRKRVVIEFQYTNAEHFKSRRFVEPVAVTYKWYSWYLFGFCCEKQEYRMFRLSRIRDLKLTCQGFSNVHDNAEELLAEKQDTRPYMNIKLACQSDIRISIEESFPNSRITETSNNELMVEFSVPENERGWFGTLLGYGNKVTVLEPEKLKHTLITYAKDILQKYC</sequence>
<dbReference type="STRING" id="1313296.SAMN05661091_0052"/>
<dbReference type="PIRSF" id="PIRSF016838">
    <property type="entry name" value="PafC"/>
    <property type="match status" value="1"/>
</dbReference>